<evidence type="ECO:0000256" key="1">
    <source>
        <dbReference type="ARBA" id="ARBA00006135"/>
    </source>
</evidence>
<gene>
    <name evidence="5" type="ORF">LptCag_1455</name>
</gene>
<feature type="chain" id="PRO_5001911172" evidence="4">
    <location>
        <begin position="25"/>
        <end position="358"/>
    </location>
</feature>
<feature type="region of interest" description="Disordered" evidence="3">
    <location>
        <begin position="220"/>
        <end position="252"/>
    </location>
</feature>
<comment type="caution">
    <text evidence="5">The sequence shown here is derived from an EMBL/GenBank/DDBJ whole genome shotgun (WGS) entry which is preliminary data.</text>
</comment>
<evidence type="ECO:0000313" key="6">
    <source>
        <dbReference type="Proteomes" id="UP000029452"/>
    </source>
</evidence>
<evidence type="ECO:0000256" key="3">
    <source>
        <dbReference type="SAM" id="MobiDB-lite"/>
    </source>
</evidence>
<feature type="compositionally biased region" description="Basic and acidic residues" evidence="3">
    <location>
        <begin position="232"/>
        <end position="243"/>
    </location>
</feature>
<name>A0A094WB74_9BACT</name>
<protein>
    <submittedName>
        <fullName evidence="5">Mating pair formation protein TrbG</fullName>
    </submittedName>
</protein>
<evidence type="ECO:0000313" key="5">
    <source>
        <dbReference type="EMBL" id="KGA93745.1"/>
    </source>
</evidence>
<reference evidence="5 6" key="1">
    <citation type="submission" date="2014-06" db="EMBL/GenBank/DDBJ databases">
        <title>Draft genome sequence of iron oxidizing acidophile Leptospirillum ferriphilum DSM14647.</title>
        <authorList>
            <person name="Cardenas J.P."/>
            <person name="Lazcano M."/>
            <person name="Ossandon F.J."/>
            <person name="Corbett M."/>
            <person name="Holmes D.S."/>
            <person name="Watkin E."/>
        </authorList>
    </citation>
    <scope>NUCLEOTIDE SEQUENCE [LARGE SCALE GENOMIC DNA]</scope>
    <source>
        <strain evidence="5 6">DSM 14647</strain>
    </source>
</reference>
<keyword evidence="2 4" id="KW-0732">Signal</keyword>
<proteinExistence type="inferred from homology"/>
<dbReference type="Proteomes" id="UP000029452">
    <property type="component" value="Unassembled WGS sequence"/>
</dbReference>
<dbReference type="AlphaFoldDB" id="A0A094WB74"/>
<feature type="signal peptide" evidence="4">
    <location>
        <begin position="1"/>
        <end position="24"/>
    </location>
</feature>
<dbReference type="InterPro" id="IPR033645">
    <property type="entry name" value="VirB9/CagX/TrbG_C"/>
</dbReference>
<dbReference type="EMBL" id="JPGK01000005">
    <property type="protein sequence ID" value="KGA93745.1"/>
    <property type="molecule type" value="Genomic_DNA"/>
</dbReference>
<sequence length="358" mass="40550">MKPVWNTFVTGILVFMSGAGMAYADPSNQVLTPQPAGGSGEQPPKTSVRYVPVPQKPIYVVRPKQRYGPISGRDSRGLPGPHHAVNMAIRHYIRTGKADTIYDNGIQRIPFGHSQPTIVCSPLRVCDIELEAGEVVYSVALGDTVDWKIARSRSGAGINERPHLLLKPLESGDQTNLIINTSRRTYNIFLKSDKKKYVLRISFWYPDDWVKFYENRQVVEEDPSTKSKRRHESASADSHDNDQPRPNSSGVVPLVDLSKINNDYKISGDRVAWRPTSVFNDGFNTYILLPKDSDSHYRPAFFLLDRGGHASLVPYNVRHRIIVVHQLFDRGVLLFGVGSDRKRVLISRIRKDRGWFEW</sequence>
<dbReference type="CDD" id="cd06911">
    <property type="entry name" value="VirB9_CagX_TrbG"/>
    <property type="match status" value="1"/>
</dbReference>
<dbReference type="RefSeq" id="WP_036082371.1">
    <property type="nucleotide sequence ID" value="NZ_JPGK01000005.1"/>
</dbReference>
<dbReference type="Gene3D" id="2.60.40.2500">
    <property type="match status" value="1"/>
</dbReference>
<comment type="similarity">
    <text evidence="1">Belongs to the TrbG/VirB9 family.</text>
</comment>
<dbReference type="OrthoDB" id="5357875at2"/>
<dbReference type="PATRIC" id="fig|178606.4.peg.1458"/>
<evidence type="ECO:0000256" key="4">
    <source>
        <dbReference type="SAM" id="SignalP"/>
    </source>
</evidence>
<dbReference type="InterPro" id="IPR010258">
    <property type="entry name" value="Conjugal_tfr_TrbG/VirB9/CagX"/>
</dbReference>
<evidence type="ECO:0000256" key="2">
    <source>
        <dbReference type="ARBA" id="ARBA00022729"/>
    </source>
</evidence>
<dbReference type="InterPro" id="IPR038161">
    <property type="entry name" value="VirB9/CagX/TrbG_C_sf"/>
</dbReference>
<organism evidence="5 6">
    <name type="scientific">Leptospirillum ferriphilum</name>
    <dbReference type="NCBI Taxonomy" id="178606"/>
    <lineage>
        <taxon>Bacteria</taxon>
        <taxon>Pseudomonadati</taxon>
        <taxon>Nitrospirota</taxon>
        <taxon>Nitrospiria</taxon>
        <taxon>Nitrospirales</taxon>
        <taxon>Nitrospiraceae</taxon>
        <taxon>Leptospirillum</taxon>
    </lineage>
</organism>
<accession>A0A094WB74</accession>
<dbReference type="Pfam" id="PF03524">
    <property type="entry name" value="CagX"/>
    <property type="match status" value="1"/>
</dbReference>